<organism evidence="1">
    <name type="scientific">viral metagenome</name>
    <dbReference type="NCBI Taxonomy" id="1070528"/>
    <lineage>
        <taxon>unclassified sequences</taxon>
        <taxon>metagenomes</taxon>
        <taxon>organismal metagenomes</taxon>
    </lineage>
</organism>
<dbReference type="AlphaFoldDB" id="A0A6C0KTS8"/>
<protein>
    <submittedName>
        <fullName evidence="1">Uncharacterized protein</fullName>
    </submittedName>
</protein>
<proteinExistence type="predicted"/>
<accession>A0A6C0KTS8</accession>
<name>A0A6C0KTS8_9ZZZZ</name>
<sequence>MLKMNITNCPMAIFVVPKIHTPPSKERPAHTEKITKKI</sequence>
<dbReference type="EMBL" id="MN740969">
    <property type="protein sequence ID" value="QHU20546.1"/>
    <property type="molecule type" value="Genomic_DNA"/>
</dbReference>
<reference evidence="1" key="1">
    <citation type="journal article" date="2020" name="Nature">
        <title>Giant virus diversity and host interactions through global metagenomics.</title>
        <authorList>
            <person name="Schulz F."/>
            <person name="Roux S."/>
            <person name="Paez-Espino D."/>
            <person name="Jungbluth S."/>
            <person name="Walsh D.A."/>
            <person name="Denef V.J."/>
            <person name="McMahon K.D."/>
            <person name="Konstantinidis K.T."/>
            <person name="Eloe-Fadrosh E.A."/>
            <person name="Kyrpides N.C."/>
            <person name="Woyke T."/>
        </authorList>
    </citation>
    <scope>NUCLEOTIDE SEQUENCE</scope>
    <source>
        <strain evidence="1">GVMAG-S-3300013093-109</strain>
    </source>
</reference>
<evidence type="ECO:0000313" key="1">
    <source>
        <dbReference type="EMBL" id="QHU20546.1"/>
    </source>
</evidence>